<dbReference type="EMBL" id="JACHGO010000005">
    <property type="protein sequence ID" value="MBB5143952.1"/>
    <property type="molecule type" value="Genomic_DNA"/>
</dbReference>
<keyword evidence="2" id="KW-1185">Reference proteome</keyword>
<evidence type="ECO:0000313" key="2">
    <source>
        <dbReference type="Proteomes" id="UP000539075"/>
    </source>
</evidence>
<gene>
    <name evidence="1" type="ORF">HNQ38_002052</name>
</gene>
<comment type="caution">
    <text evidence="1">The sequence shown here is derived from an EMBL/GenBank/DDBJ whole genome shotgun (WGS) entry which is preliminary data.</text>
</comment>
<reference evidence="1 2" key="1">
    <citation type="submission" date="2020-08" db="EMBL/GenBank/DDBJ databases">
        <title>Genomic Encyclopedia of Type Strains, Phase IV (KMG-IV): sequencing the most valuable type-strain genomes for metagenomic binning, comparative biology and taxonomic classification.</title>
        <authorList>
            <person name="Goeker M."/>
        </authorList>
    </citation>
    <scope>NUCLEOTIDE SEQUENCE [LARGE SCALE GENOMIC DNA]</scope>
    <source>
        <strain evidence="1 2">DSM 11275</strain>
    </source>
</reference>
<protein>
    <submittedName>
        <fullName evidence="1">Uncharacterized protein</fullName>
    </submittedName>
</protein>
<evidence type="ECO:0000313" key="1">
    <source>
        <dbReference type="EMBL" id="MBB5143952.1"/>
    </source>
</evidence>
<organism evidence="1 2">
    <name type="scientific">Desulfovibrio intestinalis</name>
    <dbReference type="NCBI Taxonomy" id="58621"/>
    <lineage>
        <taxon>Bacteria</taxon>
        <taxon>Pseudomonadati</taxon>
        <taxon>Thermodesulfobacteriota</taxon>
        <taxon>Desulfovibrionia</taxon>
        <taxon>Desulfovibrionales</taxon>
        <taxon>Desulfovibrionaceae</taxon>
        <taxon>Desulfovibrio</taxon>
    </lineage>
</organism>
<proteinExistence type="predicted"/>
<sequence length="559" mass="58701">MISDTTTSARYRVTNGVLSYGIPFRIYSGTDVAVFWSADARADTELTLGTHYTVTILTEGGTVNLLPGVVPVGSILAVVSNIPATQEADFSSTSTVSTEALETQLDRTVQMIQQLNYMASRSVVLPATSDETPQEVLHGVYAARDDAEASASTAATSENAAAASADNAASQANAAAASASEAAQSALEAAGAVPDNLVERVTATETKNTEQDGILNAHGDRLDSVESGITALSTTLIGCVIPMFAADGYVPNGCVLPDAAEYTESQFPTFYTDYLAAGRIVTCTYAEFAAQVALTGDCGKFALDQVSKKFKVPLYKDGDSITHAASTAEIGRSVQAGAPNATGKIGLDASIAKWVKLGTKGVFEIELDPEGTAGNSNSYVNTHAMTFDLSRASSVYRDDITTVQTDGVRLRHFVVLASSQNNASVFDWSAYMAALAGKANVALDNLTAPAEHQIRERTKLVPLGSRSTTGEWTLTDVAVGRLLLLVWVPASATQDAWIQAIVTSGAVLGSWPNSPNTGMHMGTYTTWGSTNVMAVKPTSDTVVINIRSKQAGTLYAEQL</sequence>
<name>A0A7W8C3U8_9BACT</name>
<accession>A0A7W8C3U8</accession>
<dbReference type="Proteomes" id="UP000539075">
    <property type="component" value="Unassembled WGS sequence"/>
</dbReference>
<dbReference type="RefSeq" id="WP_183719941.1">
    <property type="nucleotide sequence ID" value="NZ_JACHGO010000005.1"/>
</dbReference>
<dbReference type="AlphaFoldDB" id="A0A7W8C3U8"/>